<dbReference type="Pfam" id="PF00105">
    <property type="entry name" value="zf-C4"/>
    <property type="match status" value="1"/>
</dbReference>
<dbReference type="InterPro" id="IPR035500">
    <property type="entry name" value="NHR-like_dom_sf"/>
</dbReference>
<dbReference type="SUPFAM" id="SSF48508">
    <property type="entry name" value="Nuclear receptor ligand-binding domain"/>
    <property type="match status" value="1"/>
</dbReference>
<evidence type="ECO:0000256" key="5">
    <source>
        <dbReference type="ARBA" id="ARBA00023015"/>
    </source>
</evidence>
<organism evidence="12 13">
    <name type="scientific">Caenorhabditis angaria</name>
    <dbReference type="NCBI Taxonomy" id="860376"/>
    <lineage>
        <taxon>Eukaryota</taxon>
        <taxon>Metazoa</taxon>
        <taxon>Ecdysozoa</taxon>
        <taxon>Nematoda</taxon>
        <taxon>Chromadorea</taxon>
        <taxon>Rhabditida</taxon>
        <taxon>Rhabditina</taxon>
        <taxon>Rhabditomorpha</taxon>
        <taxon>Rhabditoidea</taxon>
        <taxon>Rhabditidae</taxon>
        <taxon>Peloderinae</taxon>
        <taxon>Caenorhabditis</taxon>
    </lineage>
</organism>
<evidence type="ECO:0000313" key="13">
    <source>
        <dbReference type="Proteomes" id="UP001152747"/>
    </source>
</evidence>
<keyword evidence="4" id="KW-0862">Zinc</keyword>
<dbReference type="EMBL" id="CANHGI010000006">
    <property type="protein sequence ID" value="CAI5455551.1"/>
    <property type="molecule type" value="Genomic_DNA"/>
</dbReference>
<dbReference type="PANTHER" id="PTHR45886">
    <property type="entry name" value="NUCLEAR HORMONE RECEPTOR FAMILY-RELATED-RELATED"/>
    <property type="match status" value="1"/>
</dbReference>
<dbReference type="Proteomes" id="UP001152747">
    <property type="component" value="Unassembled WGS sequence"/>
</dbReference>
<dbReference type="InterPro" id="IPR013088">
    <property type="entry name" value="Znf_NHR/GATA"/>
</dbReference>
<dbReference type="GO" id="GO:0043565">
    <property type="term" value="F:sequence-specific DNA binding"/>
    <property type="evidence" value="ECO:0007669"/>
    <property type="project" value="InterPro"/>
</dbReference>
<protein>
    <recommendedName>
        <fullName evidence="14">Nuclear receptor domain-containing protein</fullName>
    </recommendedName>
</protein>
<evidence type="ECO:0000259" key="11">
    <source>
        <dbReference type="PROSITE" id="PS51843"/>
    </source>
</evidence>
<dbReference type="SMART" id="SM00399">
    <property type="entry name" value="ZnF_C4"/>
    <property type="match status" value="1"/>
</dbReference>
<evidence type="ECO:0000256" key="2">
    <source>
        <dbReference type="ARBA" id="ARBA00022723"/>
    </source>
</evidence>
<dbReference type="SUPFAM" id="SSF57716">
    <property type="entry name" value="Glucocorticoid receptor-like (DNA-binding domain)"/>
    <property type="match status" value="1"/>
</dbReference>
<reference evidence="12" key="1">
    <citation type="submission" date="2022-11" db="EMBL/GenBank/DDBJ databases">
        <authorList>
            <person name="Kikuchi T."/>
        </authorList>
    </citation>
    <scope>NUCLEOTIDE SEQUENCE</scope>
    <source>
        <strain evidence="12">PS1010</strain>
    </source>
</reference>
<dbReference type="InterPro" id="IPR001628">
    <property type="entry name" value="Znf_hrmn_rcpt"/>
</dbReference>
<keyword evidence="7" id="KW-0804">Transcription</keyword>
<evidence type="ECO:0008006" key="14">
    <source>
        <dbReference type="Google" id="ProtNLM"/>
    </source>
</evidence>
<keyword evidence="6" id="KW-0238">DNA-binding</keyword>
<dbReference type="InterPro" id="IPR000536">
    <property type="entry name" value="Nucl_hrmn_rcpt_lig-bd"/>
</dbReference>
<proteinExistence type="inferred from homology"/>
<keyword evidence="2" id="KW-0479">Metal-binding</keyword>
<keyword evidence="3" id="KW-0863">Zinc-finger</keyword>
<feature type="domain" description="Nuclear receptor" evidence="10">
    <location>
        <begin position="8"/>
        <end position="87"/>
    </location>
</feature>
<feature type="domain" description="NR LBD" evidence="11">
    <location>
        <begin position="169"/>
        <end position="400"/>
    </location>
</feature>
<evidence type="ECO:0000256" key="6">
    <source>
        <dbReference type="ARBA" id="ARBA00023125"/>
    </source>
</evidence>
<gene>
    <name evidence="12" type="ORF">CAMP_LOCUS18188</name>
</gene>
<sequence length="415" mass="47943">MSEVEEYVVLCVVCLQKNKIANSRGICVACNTFFRRAVIGRKIFDSCSNMNKCYTFNPLRLNCKRCRYQKCYDCEIPVNFAYSADERNAGPTSNKLLKPLRDMLSSIEDVIHEMKNVEIAVVKSRSSTYNPLIFPSLDDIVQEPSKLYQASQCPPMPGWPLTHPEFMIKQKQLTELKVRVDEGMSFLQNQLCFINTKEWLPFDLMMAMENVKAQKFYKFLTKREDRRILLHGTCIVVATLTSAYNSYLSKKEVIHTPDGIGIGQEKRTAILESILGIEEKKIQNLKDSSNVMVPLIKDQIKLEEYMFLKMIAICDPGLIGLSDYASYLLTQQRNEYGRSLLNYCLFHHGSNYGPSRYLKLLDYLGVMERHRIKLQNFMTVGNVLQPSISMSDSRKKLQEEILISKVDEDEWLRNH</sequence>
<dbReference type="AlphaFoldDB" id="A0A9P1J2Z0"/>
<name>A0A9P1J2Z0_9PELO</name>
<dbReference type="Gene3D" id="1.10.565.10">
    <property type="entry name" value="Retinoid X Receptor"/>
    <property type="match status" value="1"/>
</dbReference>
<evidence type="ECO:0000313" key="12">
    <source>
        <dbReference type="EMBL" id="CAI5455551.1"/>
    </source>
</evidence>
<evidence type="ECO:0000256" key="8">
    <source>
        <dbReference type="ARBA" id="ARBA00023170"/>
    </source>
</evidence>
<comment type="similarity">
    <text evidence="1">Belongs to the nuclear hormone receptor family.</text>
</comment>
<dbReference type="Gene3D" id="3.30.50.10">
    <property type="entry name" value="Erythroid Transcription Factor GATA-1, subunit A"/>
    <property type="match status" value="1"/>
</dbReference>
<dbReference type="Pfam" id="PF00104">
    <property type="entry name" value="Hormone_recep"/>
    <property type="match status" value="1"/>
</dbReference>
<accession>A0A9P1J2Z0</accession>
<evidence type="ECO:0000256" key="3">
    <source>
        <dbReference type="ARBA" id="ARBA00022771"/>
    </source>
</evidence>
<dbReference type="PANTHER" id="PTHR45886:SF18">
    <property type="entry name" value="NR LBD DOMAIN-CONTAINING PROTEIN-RELATED"/>
    <property type="match status" value="1"/>
</dbReference>
<dbReference type="GO" id="GO:0003700">
    <property type="term" value="F:DNA-binding transcription factor activity"/>
    <property type="evidence" value="ECO:0007669"/>
    <property type="project" value="InterPro"/>
</dbReference>
<dbReference type="GO" id="GO:0008270">
    <property type="term" value="F:zinc ion binding"/>
    <property type="evidence" value="ECO:0007669"/>
    <property type="project" value="UniProtKB-KW"/>
</dbReference>
<keyword evidence="5" id="KW-0805">Transcription regulation</keyword>
<evidence type="ECO:0000256" key="9">
    <source>
        <dbReference type="ARBA" id="ARBA00023242"/>
    </source>
</evidence>
<evidence type="ECO:0000256" key="1">
    <source>
        <dbReference type="ARBA" id="ARBA00005993"/>
    </source>
</evidence>
<dbReference type="PROSITE" id="PS51843">
    <property type="entry name" value="NR_LBD"/>
    <property type="match status" value="1"/>
</dbReference>
<keyword evidence="8" id="KW-0675">Receptor</keyword>
<keyword evidence="13" id="KW-1185">Reference proteome</keyword>
<comment type="caution">
    <text evidence="12">The sequence shown here is derived from an EMBL/GenBank/DDBJ whole genome shotgun (WGS) entry which is preliminary data.</text>
</comment>
<evidence type="ECO:0000256" key="4">
    <source>
        <dbReference type="ARBA" id="ARBA00022833"/>
    </source>
</evidence>
<keyword evidence="9" id="KW-0539">Nucleus</keyword>
<dbReference type="PROSITE" id="PS51030">
    <property type="entry name" value="NUCLEAR_REC_DBD_2"/>
    <property type="match status" value="1"/>
</dbReference>
<evidence type="ECO:0000256" key="7">
    <source>
        <dbReference type="ARBA" id="ARBA00023163"/>
    </source>
</evidence>
<dbReference type="SMART" id="SM00430">
    <property type="entry name" value="HOLI"/>
    <property type="match status" value="1"/>
</dbReference>
<evidence type="ECO:0000259" key="10">
    <source>
        <dbReference type="PROSITE" id="PS51030"/>
    </source>
</evidence>